<reference evidence="3 4" key="1">
    <citation type="submission" date="2019-03" db="EMBL/GenBank/DDBJ databases">
        <title>Genomic Encyclopedia of Type Strains, Phase IV (KMG-IV): sequencing the most valuable type-strain genomes for metagenomic binning, comparative biology and taxonomic classification.</title>
        <authorList>
            <person name="Goeker M."/>
        </authorList>
    </citation>
    <scope>NUCLEOTIDE SEQUENCE [LARGE SCALE GENOMIC DNA]</scope>
    <source>
        <strain evidence="3 4">DSM 102852</strain>
    </source>
</reference>
<keyword evidence="3" id="KW-0012">Acyltransferase</keyword>
<dbReference type="RefSeq" id="WP_133621605.1">
    <property type="nucleotide sequence ID" value="NZ_SNZE01000043.1"/>
</dbReference>
<organism evidence="3 4">
    <name type="scientific">Hydromonas duriensis</name>
    <dbReference type="NCBI Taxonomy" id="1527608"/>
    <lineage>
        <taxon>Bacteria</taxon>
        <taxon>Pseudomonadati</taxon>
        <taxon>Pseudomonadota</taxon>
        <taxon>Betaproteobacteria</taxon>
        <taxon>Burkholderiales</taxon>
        <taxon>Burkholderiaceae</taxon>
        <taxon>Hydromonas</taxon>
    </lineage>
</organism>
<evidence type="ECO:0000313" key="4">
    <source>
        <dbReference type="Proteomes" id="UP000294480"/>
    </source>
</evidence>
<feature type="transmembrane region" description="Helical" evidence="1">
    <location>
        <begin position="132"/>
        <end position="151"/>
    </location>
</feature>
<dbReference type="AlphaFoldDB" id="A0A4R6Y019"/>
<dbReference type="EMBL" id="SNZE01000043">
    <property type="protein sequence ID" value="TDR27720.1"/>
    <property type="molecule type" value="Genomic_DNA"/>
</dbReference>
<evidence type="ECO:0000256" key="1">
    <source>
        <dbReference type="SAM" id="Phobius"/>
    </source>
</evidence>
<comment type="caution">
    <text evidence="3">The sequence shown here is derived from an EMBL/GenBank/DDBJ whole genome shotgun (WGS) entry which is preliminary data.</text>
</comment>
<dbReference type="OrthoDB" id="9814807at2"/>
<protein>
    <submittedName>
        <fullName evidence="3">Acyltransferase-like protein</fullName>
    </submittedName>
</protein>
<feature type="domain" description="Acyltransferase 3" evidence="2">
    <location>
        <begin position="51"/>
        <end position="161"/>
    </location>
</feature>
<dbReference type="InterPro" id="IPR002656">
    <property type="entry name" value="Acyl_transf_3_dom"/>
</dbReference>
<evidence type="ECO:0000313" key="3">
    <source>
        <dbReference type="EMBL" id="TDR27720.1"/>
    </source>
</evidence>
<keyword evidence="1" id="KW-1133">Transmembrane helix</keyword>
<dbReference type="GO" id="GO:0016747">
    <property type="term" value="F:acyltransferase activity, transferring groups other than amino-acyl groups"/>
    <property type="evidence" value="ECO:0007669"/>
    <property type="project" value="InterPro"/>
</dbReference>
<dbReference type="Proteomes" id="UP000294480">
    <property type="component" value="Unassembled WGS sequence"/>
</dbReference>
<feature type="transmembrane region" description="Helical" evidence="1">
    <location>
        <begin position="55"/>
        <end position="75"/>
    </location>
</feature>
<name>A0A4R6Y019_9BURK</name>
<keyword evidence="1" id="KW-0472">Membrane</keyword>
<dbReference type="Pfam" id="PF01757">
    <property type="entry name" value="Acyl_transf_3"/>
    <property type="match status" value="1"/>
</dbReference>
<proteinExistence type="predicted"/>
<keyword evidence="4" id="KW-1185">Reference proteome</keyword>
<gene>
    <name evidence="3" type="ORF">DFR44_1436</name>
</gene>
<sequence length="175" mass="19903">MAVILNNMNISPNSIPMYFALSALFLFLAAVIQRLNQFYSLPQHKTFKHVAIDGLRGFLALGVFFHHSLINYNYIATGVWTTPNSRFYTMLGQLSVGLFFAITAFLFWSKVLDSRDGINWKTLYVSRVRRIMPMYLVSVVIVIVFTLVLAYSENVALFSTVESFVGMCQGNHPKK</sequence>
<evidence type="ECO:0000259" key="2">
    <source>
        <dbReference type="Pfam" id="PF01757"/>
    </source>
</evidence>
<keyword evidence="3" id="KW-0808">Transferase</keyword>
<feature type="transmembrane region" description="Helical" evidence="1">
    <location>
        <begin position="15"/>
        <end position="35"/>
    </location>
</feature>
<feature type="transmembrane region" description="Helical" evidence="1">
    <location>
        <begin position="87"/>
        <end position="111"/>
    </location>
</feature>
<keyword evidence="1" id="KW-0812">Transmembrane</keyword>
<accession>A0A4R6Y019</accession>